<feature type="transmembrane region" description="Helical" evidence="3">
    <location>
        <begin position="82"/>
        <end position="103"/>
    </location>
</feature>
<feature type="region of interest" description="Disordered" evidence="2">
    <location>
        <begin position="112"/>
        <end position="619"/>
    </location>
</feature>
<feature type="compositionally biased region" description="Basic and acidic residues" evidence="2">
    <location>
        <begin position="289"/>
        <end position="507"/>
    </location>
</feature>
<protein>
    <submittedName>
        <fullName evidence="4">Reticulocyte-binding 2 like a</fullName>
    </submittedName>
</protein>
<feature type="compositionally biased region" description="Pro residues" evidence="2">
    <location>
        <begin position="186"/>
        <end position="195"/>
    </location>
</feature>
<dbReference type="PANTHER" id="PTHR23160:SF19">
    <property type="entry name" value="MYOSIN HEAVY CHAIN-RELATED PROTEIN"/>
    <property type="match status" value="1"/>
</dbReference>
<dbReference type="Proteomes" id="UP000536711">
    <property type="component" value="Unassembled WGS sequence"/>
</dbReference>
<reference evidence="4 5" key="1">
    <citation type="submission" date="2020-01" db="EMBL/GenBank/DDBJ databases">
        <title>Identification and distribution of gene clusters putatively required for synthesis of sphingolipid metabolism inhibitors in phylogenetically diverse species of the filamentous fungus Fusarium.</title>
        <authorList>
            <person name="Kim H.-S."/>
            <person name="Busman M."/>
            <person name="Brown D.W."/>
            <person name="Divon H."/>
            <person name="Uhlig S."/>
            <person name="Proctor R.H."/>
        </authorList>
    </citation>
    <scope>NUCLEOTIDE SEQUENCE [LARGE SCALE GENOMIC DNA]</scope>
    <source>
        <strain evidence="4 5">NRRL 13308</strain>
    </source>
</reference>
<feature type="transmembrane region" description="Helical" evidence="3">
    <location>
        <begin position="49"/>
        <end position="70"/>
    </location>
</feature>
<evidence type="ECO:0000256" key="3">
    <source>
        <dbReference type="SAM" id="Phobius"/>
    </source>
</evidence>
<keyword evidence="1" id="KW-0175">Coiled coil</keyword>
<dbReference type="PANTHER" id="PTHR23160">
    <property type="entry name" value="SYNAPTONEMAL COMPLEX PROTEIN-RELATED"/>
    <property type="match status" value="1"/>
</dbReference>
<keyword evidence="3" id="KW-0812">Transmembrane</keyword>
<feature type="compositionally biased region" description="Pro residues" evidence="2">
    <location>
        <begin position="144"/>
        <end position="158"/>
    </location>
</feature>
<organism evidence="4 5">
    <name type="scientific">Fusarium acutatum</name>
    <dbReference type="NCBI Taxonomy" id="78861"/>
    <lineage>
        <taxon>Eukaryota</taxon>
        <taxon>Fungi</taxon>
        <taxon>Dikarya</taxon>
        <taxon>Ascomycota</taxon>
        <taxon>Pezizomycotina</taxon>
        <taxon>Sordariomycetes</taxon>
        <taxon>Hypocreomycetidae</taxon>
        <taxon>Hypocreales</taxon>
        <taxon>Nectriaceae</taxon>
        <taxon>Fusarium</taxon>
        <taxon>Fusarium fujikuroi species complex</taxon>
    </lineage>
</organism>
<dbReference type="OrthoDB" id="5421842at2759"/>
<comment type="caution">
    <text evidence="4">The sequence shown here is derived from an EMBL/GenBank/DDBJ whole genome shotgun (WGS) entry which is preliminary data.</text>
</comment>
<evidence type="ECO:0000313" key="5">
    <source>
        <dbReference type="Proteomes" id="UP000536711"/>
    </source>
</evidence>
<dbReference type="AlphaFoldDB" id="A0A8H4JQJ8"/>
<keyword evidence="5" id="KW-1185">Reference proteome</keyword>
<feature type="compositionally biased region" description="Polar residues" evidence="2">
    <location>
        <begin position="559"/>
        <end position="571"/>
    </location>
</feature>
<feature type="compositionally biased region" description="Basic and acidic residues" evidence="2">
    <location>
        <begin position="159"/>
        <end position="173"/>
    </location>
</feature>
<feature type="compositionally biased region" description="Basic and acidic residues" evidence="2">
    <location>
        <begin position="235"/>
        <end position="245"/>
    </location>
</feature>
<sequence length="843" mass="93684">MSGPPPPPPPHGGVPKGSGLPPGKYDIFVIPEHSSGGGFLYLPSMQPNVNSFAAGFASALILVVLGQTLAPAFRTWWEGFHGLGNMAMAMLVVGVGFGAWALGRFQNQDKGFPGSGGGFSGPGNSGRDNQGGWSSGFRSANAGAPPPPPPHGTPPPPPPHHDTPPRPPPHDGPKTSWRGSPHSERPPPPPQPEPQPASRDEPEPPRPPPQARPPQPQTPPETPPPKPKSKKSKSKPKDPPRDPPREPSPPPKPRAETPPPPPKPKAKPEPKPESKPEPEAEPEPAPAPKAEKSEREKQKGSWEKAREEMRKKEEERKVREAEQKRREEAAKRLAELRAKDAKERQEREKERQRKEQEARDKKERLEAEQRAKELAIKLEEERRERERLEKEAKEAREREAQREKEARELEEKKKKEAEEREARRKKFAAEREALRKKEAEEAKRREEEKKQKELEKQREQERLEKEKAEKERIEREKAEKEKAEKEQAEKEQAERERAARETADRQRMSYAYSGVGEKISMWPNGRPPAAPKSTTSSTSKPPPSAASSQRKPGPVPSAAKSNVSGVSTENSYRPYDKPKQQPKRRGSVSSLGSESSWAASQTTGRTTPPLSTRAGPYSTKDPDKIVISGVYLFMNQFSKTPASQLISGVGTVTDGLILRVTTEGLFIDDDVRNVPQREWDVKTWTLKQVEVWCPPHCLKSPAASSPAPGTKPNPLLYKMASSRARDRGATQPLVGEEADVYLTEMLRACKTCCRLGLCNRTFRDTNITSSTGQTGEWKSKGLHLLRATNREGKRYLFVIDESESWKISTGLQRLRKSPLAQQLAVSGMAASDARGTLEMLGWA</sequence>
<feature type="compositionally biased region" description="Polar residues" evidence="2">
    <location>
        <begin position="127"/>
        <end position="138"/>
    </location>
</feature>
<feature type="compositionally biased region" description="Gly residues" evidence="2">
    <location>
        <begin position="113"/>
        <end position="124"/>
    </location>
</feature>
<proteinExistence type="predicted"/>
<feature type="compositionally biased region" description="Polar residues" evidence="2">
    <location>
        <begin position="601"/>
        <end position="610"/>
    </location>
</feature>
<feature type="compositionally biased region" description="Pro residues" evidence="2">
    <location>
        <begin position="205"/>
        <end position="226"/>
    </location>
</feature>
<feature type="compositionally biased region" description="Low complexity" evidence="2">
    <location>
        <begin position="587"/>
        <end position="600"/>
    </location>
</feature>
<keyword evidence="3" id="KW-0472">Membrane</keyword>
<name>A0A8H4JQJ8_9HYPO</name>
<keyword evidence="3" id="KW-1133">Transmembrane helix</keyword>
<gene>
    <name evidence="4" type="ORF">FACUT_5901</name>
</gene>
<feature type="compositionally biased region" description="Pro residues" evidence="2">
    <location>
        <begin position="246"/>
        <end position="263"/>
    </location>
</feature>
<evidence type="ECO:0000256" key="2">
    <source>
        <dbReference type="SAM" id="MobiDB-lite"/>
    </source>
</evidence>
<evidence type="ECO:0000313" key="4">
    <source>
        <dbReference type="EMBL" id="KAF4437140.1"/>
    </source>
</evidence>
<evidence type="ECO:0000256" key="1">
    <source>
        <dbReference type="ARBA" id="ARBA00023054"/>
    </source>
</evidence>
<dbReference type="EMBL" id="JAADJF010000134">
    <property type="protein sequence ID" value="KAF4437140.1"/>
    <property type="molecule type" value="Genomic_DNA"/>
</dbReference>
<feature type="compositionally biased region" description="Basic and acidic residues" evidence="2">
    <location>
        <begin position="266"/>
        <end position="278"/>
    </location>
</feature>
<accession>A0A8H4JQJ8</accession>